<proteinExistence type="predicted"/>
<dbReference type="Proteomes" id="UP001231616">
    <property type="component" value="Unassembled WGS sequence"/>
</dbReference>
<feature type="chain" id="PRO_5047296469" evidence="1">
    <location>
        <begin position="26"/>
        <end position="124"/>
    </location>
</feature>
<protein>
    <submittedName>
        <fullName evidence="2">DUF3718 domain-containing protein</fullName>
    </submittedName>
</protein>
<feature type="signal peptide" evidence="1">
    <location>
        <begin position="1"/>
        <end position="25"/>
    </location>
</feature>
<keyword evidence="3" id="KW-1185">Reference proteome</keyword>
<dbReference type="Pfam" id="PF12514">
    <property type="entry name" value="DUF3718"/>
    <property type="match status" value="1"/>
</dbReference>
<dbReference type="EMBL" id="JAUZVZ010000009">
    <property type="protein sequence ID" value="MDP4536085.1"/>
    <property type="molecule type" value="Genomic_DNA"/>
</dbReference>
<dbReference type="InterPro" id="IPR022193">
    <property type="entry name" value="DUF3718"/>
</dbReference>
<sequence length="124" mass="13343">MKLLPSIVCGAVVAGALLLAPPAVADQQLAASMCDYVAADDRNRFRKVLSDYRLRLRNIYDGVICNGESLVRHAFRSGANDVGEFIIRQLPGSQLADSGDVEWAQANGFAETDLFASLQDRAGS</sequence>
<dbReference type="RefSeq" id="WP_305893351.1">
    <property type="nucleotide sequence ID" value="NZ_JAUZVZ010000009.1"/>
</dbReference>
<name>A0ABT9GYE8_9GAMM</name>
<accession>A0ABT9GYE8</accession>
<keyword evidence="1" id="KW-0732">Signal</keyword>
<reference evidence="2 3" key="1">
    <citation type="submission" date="2023-08" db="EMBL/GenBank/DDBJ databases">
        <authorList>
            <person name="Joshi A."/>
            <person name="Thite S."/>
        </authorList>
    </citation>
    <scope>NUCLEOTIDE SEQUENCE [LARGE SCALE GENOMIC DNA]</scope>
    <source>
        <strain evidence="2 3">AC40</strain>
    </source>
</reference>
<gene>
    <name evidence="2" type="ORF">Q3O60_07795</name>
</gene>
<comment type="caution">
    <text evidence="2">The sequence shown here is derived from an EMBL/GenBank/DDBJ whole genome shotgun (WGS) entry which is preliminary data.</text>
</comment>
<evidence type="ECO:0000256" key="1">
    <source>
        <dbReference type="SAM" id="SignalP"/>
    </source>
</evidence>
<organism evidence="2 3">
    <name type="scientific">Alkalimonas collagenimarina</name>
    <dbReference type="NCBI Taxonomy" id="400390"/>
    <lineage>
        <taxon>Bacteria</taxon>
        <taxon>Pseudomonadati</taxon>
        <taxon>Pseudomonadota</taxon>
        <taxon>Gammaproteobacteria</taxon>
        <taxon>Alkalimonas</taxon>
    </lineage>
</organism>
<evidence type="ECO:0000313" key="3">
    <source>
        <dbReference type="Proteomes" id="UP001231616"/>
    </source>
</evidence>
<evidence type="ECO:0000313" key="2">
    <source>
        <dbReference type="EMBL" id="MDP4536085.1"/>
    </source>
</evidence>